<gene>
    <name evidence="7" type="ORF">O0235_04240</name>
</gene>
<dbReference type="Proteomes" id="UP001212803">
    <property type="component" value="Chromosome"/>
</dbReference>
<dbReference type="InterPro" id="IPR036134">
    <property type="entry name" value="Crypto/Photolyase_FAD-like_sf"/>
</dbReference>
<dbReference type="PRINTS" id="PR00147">
    <property type="entry name" value="DNAPHOTLYASE"/>
</dbReference>
<dbReference type="InterPro" id="IPR018394">
    <property type="entry name" value="DNA_photolyase_1_CS_C"/>
</dbReference>
<dbReference type="PROSITE" id="PS00691">
    <property type="entry name" value="DNA_PHOTOLYASES_1_2"/>
    <property type="match status" value="1"/>
</dbReference>
<evidence type="ECO:0000256" key="5">
    <source>
        <dbReference type="RuleBase" id="RU004182"/>
    </source>
</evidence>
<keyword evidence="2 5" id="KW-0285">Flavoprotein</keyword>
<dbReference type="Pfam" id="PF00875">
    <property type="entry name" value="DNA_photolyase"/>
    <property type="match status" value="1"/>
</dbReference>
<dbReference type="Gene3D" id="3.40.50.620">
    <property type="entry name" value="HUPs"/>
    <property type="match status" value="1"/>
</dbReference>
<evidence type="ECO:0000256" key="1">
    <source>
        <dbReference type="ARBA" id="ARBA00001974"/>
    </source>
</evidence>
<dbReference type="EMBL" id="CP115149">
    <property type="protein sequence ID" value="WBL36775.1"/>
    <property type="molecule type" value="Genomic_DNA"/>
</dbReference>
<proteinExistence type="inferred from homology"/>
<keyword evidence="4 5" id="KW-0157">Chromophore</keyword>
<dbReference type="Gene3D" id="1.25.40.80">
    <property type="match status" value="1"/>
</dbReference>
<dbReference type="PANTHER" id="PTHR11455">
    <property type="entry name" value="CRYPTOCHROME"/>
    <property type="match status" value="1"/>
</dbReference>
<dbReference type="PANTHER" id="PTHR11455:SF9">
    <property type="entry name" value="CRYPTOCHROME CIRCADIAN CLOCK 5 ISOFORM X1"/>
    <property type="match status" value="1"/>
</dbReference>
<evidence type="ECO:0000313" key="8">
    <source>
        <dbReference type="Proteomes" id="UP001212803"/>
    </source>
</evidence>
<keyword evidence="3 5" id="KW-0274">FAD</keyword>
<evidence type="ECO:0000256" key="3">
    <source>
        <dbReference type="ARBA" id="ARBA00022827"/>
    </source>
</evidence>
<evidence type="ECO:0000256" key="2">
    <source>
        <dbReference type="ARBA" id="ARBA00022630"/>
    </source>
</evidence>
<comment type="similarity">
    <text evidence="5">Belongs to the DNA photolyase family.</text>
</comment>
<dbReference type="InterPro" id="IPR006050">
    <property type="entry name" value="DNA_photolyase_N"/>
</dbReference>
<dbReference type="PROSITE" id="PS51645">
    <property type="entry name" value="PHR_CRY_ALPHA_BETA"/>
    <property type="match status" value="1"/>
</dbReference>
<evidence type="ECO:0000256" key="4">
    <source>
        <dbReference type="ARBA" id="ARBA00022991"/>
    </source>
</evidence>
<evidence type="ECO:0000259" key="6">
    <source>
        <dbReference type="PROSITE" id="PS51645"/>
    </source>
</evidence>
<dbReference type="Pfam" id="PF03441">
    <property type="entry name" value="FAD_binding_7"/>
    <property type="match status" value="1"/>
</dbReference>
<name>A0ABY7M9K1_9CHLR</name>
<keyword evidence="8" id="KW-1185">Reference proteome</keyword>
<evidence type="ECO:0000313" key="7">
    <source>
        <dbReference type="EMBL" id="WBL36775.1"/>
    </source>
</evidence>
<dbReference type="RefSeq" id="WP_270057292.1">
    <property type="nucleotide sequence ID" value="NZ_CP115149.1"/>
</dbReference>
<protein>
    <submittedName>
        <fullName evidence="7">Deoxyribodipyrimidine photo-lyase</fullName>
    </submittedName>
</protein>
<dbReference type="InterPro" id="IPR005101">
    <property type="entry name" value="Cryptochr/Photolyase_FAD-bd"/>
</dbReference>
<organism evidence="7 8">
    <name type="scientific">Tepidiforma flava</name>
    <dbReference type="NCBI Taxonomy" id="3004094"/>
    <lineage>
        <taxon>Bacteria</taxon>
        <taxon>Bacillati</taxon>
        <taxon>Chloroflexota</taxon>
        <taxon>Tepidiformia</taxon>
        <taxon>Tepidiformales</taxon>
        <taxon>Tepidiformaceae</taxon>
        <taxon>Tepidiforma</taxon>
    </lineage>
</organism>
<feature type="domain" description="Photolyase/cryptochrome alpha/beta" evidence="6">
    <location>
        <begin position="1"/>
        <end position="129"/>
    </location>
</feature>
<dbReference type="SUPFAM" id="SSF52425">
    <property type="entry name" value="Cryptochrome/photolyase, N-terminal domain"/>
    <property type="match status" value="1"/>
</dbReference>
<reference evidence="7 8" key="1">
    <citation type="journal article" date="2023" name="ISME J.">
        <title>Thermophilic Dehalococcoidia with unusual traits shed light on an unexpected past.</title>
        <authorList>
            <person name="Palmer M."/>
            <person name="Covington J.K."/>
            <person name="Zhou E.M."/>
            <person name="Thomas S.C."/>
            <person name="Habib N."/>
            <person name="Seymour C.O."/>
            <person name="Lai D."/>
            <person name="Johnston J."/>
            <person name="Hashimi A."/>
            <person name="Jiao J.Y."/>
            <person name="Muok A.R."/>
            <person name="Liu L."/>
            <person name="Xian W.D."/>
            <person name="Zhi X.Y."/>
            <person name="Li M.M."/>
            <person name="Silva L.P."/>
            <person name="Bowen B.P."/>
            <person name="Louie K."/>
            <person name="Briegel A."/>
            <person name="Pett-Ridge J."/>
            <person name="Weber P.K."/>
            <person name="Tocheva E.I."/>
            <person name="Woyke T."/>
            <person name="Northen T.R."/>
            <person name="Mayali X."/>
            <person name="Li W.J."/>
            <person name="Hedlund B.P."/>
        </authorList>
    </citation>
    <scope>NUCLEOTIDE SEQUENCE [LARGE SCALE GENOMIC DNA]</scope>
    <source>
        <strain evidence="7 8">YIM 72310</strain>
    </source>
</reference>
<dbReference type="SUPFAM" id="SSF48173">
    <property type="entry name" value="Cryptochrome/photolyase FAD-binding domain"/>
    <property type="match status" value="1"/>
</dbReference>
<comment type="cofactor">
    <cofactor evidence="1">
        <name>FAD</name>
        <dbReference type="ChEBI" id="CHEBI:57692"/>
    </cofactor>
</comment>
<dbReference type="PROSITE" id="PS00394">
    <property type="entry name" value="DNA_PHOTOLYASES_1_1"/>
    <property type="match status" value="1"/>
</dbReference>
<dbReference type="InterPro" id="IPR036155">
    <property type="entry name" value="Crypto/Photolyase_N_sf"/>
</dbReference>
<accession>A0ABY7M9K1</accession>
<dbReference type="InterPro" id="IPR014729">
    <property type="entry name" value="Rossmann-like_a/b/a_fold"/>
</dbReference>
<dbReference type="InterPro" id="IPR002081">
    <property type="entry name" value="Cryptochrome/DNA_photolyase_1"/>
</dbReference>
<dbReference type="Gene3D" id="1.10.579.10">
    <property type="entry name" value="DNA Cyclobutane Dipyrimidine Photolyase, subunit A, domain 3"/>
    <property type="match status" value="1"/>
</dbReference>
<sequence>MTSVLWFRRDLRLHDHPALAAAIEAGPVAPLFVLDPALLSGRWASANRTAFLLASLQELDAALRERGARLHVRIGRPADDVPRFAREVGAAAVFVSRDYSPYARRRDAAVARALAGQGIAFHARRGTLVHEPEDVRGAAGQPLTVFTPFYRAWSALPLRAPLPAPAAIPAAGHPDPGALPRLEALGLPRPVDAVLPAGESAARARLERFLAGPVCAYADTRDRLDLAGTSRLSQDLRFGLLSPLEVVTRARALPCDTAKFVAEVAWREFYHHILWHHPRVLREPFQQAYAAIPWRGDPAAFEAWAAGRTGYPLVDAAMRELAATGYMHNRARMVAASFLAKELLLDWRLGETHFMRHLVDGDVANNDGGWQWAASVGTDPQPYFRIFNPVLQSKKFDPGGVYLRRWLPELRRVPDRYIHEPWTMPPSVQQAAGCVIGRDYPAPIVDHAAARVRAVHVFEQVRNAATTGDR</sequence>